<reference evidence="2 3" key="1">
    <citation type="submission" date="2020-02" db="EMBL/GenBank/DDBJ databases">
        <title>A chromosome-scale genome assembly of the black bullhead catfish (Ameiurus melas).</title>
        <authorList>
            <person name="Wen M."/>
            <person name="Zham M."/>
            <person name="Cabau C."/>
            <person name="Klopp C."/>
            <person name="Donnadieu C."/>
            <person name="Roques C."/>
            <person name="Bouchez O."/>
            <person name="Lampietro C."/>
            <person name="Jouanno E."/>
            <person name="Herpin A."/>
            <person name="Louis A."/>
            <person name="Berthelot C."/>
            <person name="Parey E."/>
            <person name="Roest-Crollius H."/>
            <person name="Braasch I."/>
            <person name="Postlethwait J."/>
            <person name="Robinson-Rechavi M."/>
            <person name="Echchiki A."/>
            <person name="Begum T."/>
            <person name="Montfort J."/>
            <person name="Schartl M."/>
            <person name="Bobe J."/>
            <person name="Guiguen Y."/>
        </authorList>
    </citation>
    <scope>NUCLEOTIDE SEQUENCE [LARGE SCALE GENOMIC DNA]</scope>
    <source>
        <strain evidence="2">M_S1</strain>
        <tissue evidence="2">Blood</tissue>
    </source>
</reference>
<evidence type="ECO:0000313" key="3">
    <source>
        <dbReference type="Proteomes" id="UP000593565"/>
    </source>
</evidence>
<evidence type="ECO:0000313" key="2">
    <source>
        <dbReference type="EMBL" id="KAF4076596.1"/>
    </source>
</evidence>
<dbReference type="Proteomes" id="UP000593565">
    <property type="component" value="Unassembled WGS sequence"/>
</dbReference>
<dbReference type="EMBL" id="JAAGNN010000019">
    <property type="protein sequence ID" value="KAF4076596.1"/>
    <property type="molecule type" value="Genomic_DNA"/>
</dbReference>
<gene>
    <name evidence="2" type="ORF">AMELA_G00216900</name>
</gene>
<accession>A0A7J6A1I3</accession>
<feature type="region of interest" description="Disordered" evidence="1">
    <location>
        <begin position="29"/>
        <end position="77"/>
    </location>
</feature>
<keyword evidence="3" id="KW-1185">Reference proteome</keyword>
<protein>
    <submittedName>
        <fullName evidence="2">Uncharacterized protein</fullName>
    </submittedName>
</protein>
<proteinExistence type="predicted"/>
<name>A0A7J6A1I3_AMEME</name>
<dbReference type="AlphaFoldDB" id="A0A7J6A1I3"/>
<feature type="compositionally biased region" description="Acidic residues" evidence="1">
    <location>
        <begin position="57"/>
        <end position="72"/>
    </location>
</feature>
<comment type="caution">
    <text evidence="2">The sequence shown here is derived from an EMBL/GenBank/DDBJ whole genome shotgun (WGS) entry which is preliminary data.</text>
</comment>
<evidence type="ECO:0000256" key="1">
    <source>
        <dbReference type="SAM" id="MobiDB-lite"/>
    </source>
</evidence>
<organism evidence="2 3">
    <name type="scientific">Ameiurus melas</name>
    <name type="common">Black bullhead</name>
    <name type="synonym">Silurus melas</name>
    <dbReference type="NCBI Taxonomy" id="219545"/>
    <lineage>
        <taxon>Eukaryota</taxon>
        <taxon>Metazoa</taxon>
        <taxon>Chordata</taxon>
        <taxon>Craniata</taxon>
        <taxon>Vertebrata</taxon>
        <taxon>Euteleostomi</taxon>
        <taxon>Actinopterygii</taxon>
        <taxon>Neopterygii</taxon>
        <taxon>Teleostei</taxon>
        <taxon>Ostariophysi</taxon>
        <taxon>Siluriformes</taxon>
        <taxon>Ictaluridae</taxon>
        <taxon>Ameiurus</taxon>
    </lineage>
</organism>
<sequence length="93" mass="10932">MTLEELLQEPWIRQPINLAEYSWSEVFPCNHDSSEQNRYNPDVPQEASAHGGTDETSLQEDDDDDEMEEDEDKEQRRTLAALEFELLKYLIKD</sequence>